<protein>
    <submittedName>
        <fullName evidence="3">Cobalamin biosynthesis protein CbiX</fullName>
    </submittedName>
</protein>
<evidence type="ECO:0000256" key="1">
    <source>
        <dbReference type="ARBA" id="ARBA00022723"/>
    </source>
</evidence>
<dbReference type="Gene3D" id="3.40.50.1400">
    <property type="match status" value="1"/>
</dbReference>
<name>A0A643F808_IDEDE</name>
<proteinExistence type="predicted"/>
<evidence type="ECO:0000313" key="4">
    <source>
        <dbReference type="Proteomes" id="UP000430120"/>
    </source>
</evidence>
<evidence type="ECO:0000256" key="2">
    <source>
        <dbReference type="ARBA" id="ARBA00023239"/>
    </source>
</evidence>
<organism evidence="3 4">
    <name type="scientific">Ideonella dechloratans</name>
    <dbReference type="NCBI Taxonomy" id="36863"/>
    <lineage>
        <taxon>Bacteria</taxon>
        <taxon>Pseudomonadati</taxon>
        <taxon>Pseudomonadota</taxon>
        <taxon>Betaproteobacteria</taxon>
        <taxon>Burkholderiales</taxon>
        <taxon>Sphaerotilaceae</taxon>
        <taxon>Ideonella</taxon>
    </lineage>
</organism>
<dbReference type="GO" id="GO:0046872">
    <property type="term" value="F:metal ion binding"/>
    <property type="evidence" value="ECO:0007669"/>
    <property type="project" value="UniProtKB-KW"/>
</dbReference>
<dbReference type="RefSeq" id="WP_151125284.1">
    <property type="nucleotide sequence ID" value="NZ_CP088081.1"/>
</dbReference>
<dbReference type="EMBL" id="VZPB01000051">
    <property type="protein sequence ID" value="KAB0577056.1"/>
    <property type="molecule type" value="Genomic_DNA"/>
</dbReference>
<comment type="caution">
    <text evidence="3">The sequence shown here is derived from an EMBL/GenBank/DDBJ whole genome shotgun (WGS) entry which is preliminary data.</text>
</comment>
<keyword evidence="2" id="KW-0456">Lyase</keyword>
<accession>A0A643F808</accession>
<dbReference type="InterPro" id="IPR050963">
    <property type="entry name" value="Sirohydro_Cobaltochel/CbiX"/>
</dbReference>
<dbReference type="OrthoDB" id="9797895at2"/>
<dbReference type="PANTHER" id="PTHR33542:SF5">
    <property type="entry name" value="FERROCHELATASE CHE1"/>
    <property type="match status" value="1"/>
</dbReference>
<dbReference type="AlphaFoldDB" id="A0A643F808"/>
<dbReference type="Proteomes" id="UP000430120">
    <property type="component" value="Unassembled WGS sequence"/>
</dbReference>
<keyword evidence="4" id="KW-1185">Reference proteome</keyword>
<sequence length="126" mass="13755">MTLRGLILFAHGARDPGWAAPLHDTVDRVRAEQPDRPVRLAFLEFLAPTLEEAGDDLVAQGCTDIEIVPLFLGAGGHVRKDLPARTATLQQRHPRVTWQLRPAVGESPRVIEAMALAALDPPTSPR</sequence>
<dbReference type="Pfam" id="PF01903">
    <property type="entry name" value="CbiX"/>
    <property type="match status" value="1"/>
</dbReference>
<reference evidence="3 4" key="1">
    <citation type="submission" date="2019-09" db="EMBL/GenBank/DDBJ databases">
        <title>Draft genome sequences of 48 bacterial type strains from the CCUG.</title>
        <authorList>
            <person name="Tunovic T."/>
            <person name="Pineiro-Iglesias B."/>
            <person name="Unosson C."/>
            <person name="Inganas E."/>
            <person name="Ohlen M."/>
            <person name="Cardew S."/>
            <person name="Jensie-Markopoulos S."/>
            <person name="Salva-Serra F."/>
            <person name="Jaen-Luchoro D."/>
            <person name="Karlsson R."/>
            <person name="Svensson-Stadler L."/>
            <person name="Chun J."/>
            <person name="Moore E."/>
        </authorList>
    </citation>
    <scope>NUCLEOTIDE SEQUENCE [LARGE SCALE GENOMIC DNA]</scope>
    <source>
        <strain evidence="3 4">CCUG 30977</strain>
    </source>
</reference>
<gene>
    <name evidence="3" type="ORF">F7Q92_16980</name>
</gene>
<dbReference type="CDD" id="cd03416">
    <property type="entry name" value="CbiX_SirB_N"/>
    <property type="match status" value="1"/>
</dbReference>
<evidence type="ECO:0000313" key="3">
    <source>
        <dbReference type="EMBL" id="KAB0577056.1"/>
    </source>
</evidence>
<keyword evidence="1" id="KW-0479">Metal-binding</keyword>
<dbReference type="GO" id="GO:0016829">
    <property type="term" value="F:lyase activity"/>
    <property type="evidence" value="ECO:0007669"/>
    <property type="project" value="UniProtKB-KW"/>
</dbReference>
<dbReference type="SUPFAM" id="SSF53800">
    <property type="entry name" value="Chelatase"/>
    <property type="match status" value="1"/>
</dbReference>
<dbReference type="PANTHER" id="PTHR33542">
    <property type="entry name" value="SIROHYDROCHLORIN FERROCHELATASE, CHLOROPLASTIC"/>
    <property type="match status" value="1"/>
</dbReference>
<dbReference type="InterPro" id="IPR002762">
    <property type="entry name" value="CbiX-like"/>
</dbReference>